<dbReference type="OrthoDB" id="3404025at2"/>
<sequence length="310" mass="33070">MFRKTGTLLTAVLLGLTATVATAGPVAAAPADTVGGELSLTRLIFNPTERGYQGSVELTVTNTGSETDYLYYKMREPVPGAFEFRGSDCDSVDMRVEQNRRVANCSSPDWMTLDPGESFRVTLDFQVLTNPRNYPMSMGGGWVELYSVEQDEPVAIKSFGALFRSTTGSLIRPRPYVQDTQPDAAIESVGPVTLDPEGSGMLLLPVTISYRGDAPHYSLDIKASPLPAGSLIHYTVPADGPVGSNQALVPGVQMMAGEVRSFGLLISPPTDPSDAQDVITLELLTNWYGGPDANPSDNTAQTTLAVSANS</sequence>
<name>A0A318NLT0_9ACTN</name>
<accession>A0A318NLT0</accession>
<dbReference type="RefSeq" id="WP_110563138.1">
    <property type="nucleotide sequence ID" value="NZ_PYBV01000011.1"/>
</dbReference>
<keyword evidence="3" id="KW-1185">Reference proteome</keyword>
<protein>
    <recommendedName>
        <fullName evidence="4">Peptidase</fullName>
    </recommendedName>
</protein>
<dbReference type="EMBL" id="PYBV01000011">
    <property type="protein sequence ID" value="PYC72550.1"/>
    <property type="molecule type" value="Genomic_DNA"/>
</dbReference>
<reference evidence="2 3" key="1">
    <citation type="submission" date="2018-03" db="EMBL/GenBank/DDBJ databases">
        <title>Bioinformatic expansion and discovery of thiopeptide antibiotics.</title>
        <authorList>
            <person name="Schwalen C.J."/>
            <person name="Hudson G.A."/>
            <person name="Mitchell D.A."/>
        </authorList>
    </citation>
    <scope>NUCLEOTIDE SEQUENCE [LARGE SCALE GENOMIC DNA]</scope>
    <source>
        <strain evidence="2 3">NRRL 8041</strain>
    </source>
</reference>
<proteinExistence type="predicted"/>
<comment type="caution">
    <text evidence="2">The sequence shown here is derived from an EMBL/GenBank/DDBJ whole genome shotgun (WGS) entry which is preliminary data.</text>
</comment>
<organism evidence="2 3">
    <name type="scientific">Micromonospora arborensis</name>
    <dbReference type="NCBI Taxonomy" id="2116518"/>
    <lineage>
        <taxon>Bacteria</taxon>
        <taxon>Bacillati</taxon>
        <taxon>Actinomycetota</taxon>
        <taxon>Actinomycetes</taxon>
        <taxon>Micromonosporales</taxon>
        <taxon>Micromonosporaceae</taxon>
        <taxon>Micromonospora</taxon>
    </lineage>
</organism>
<feature type="signal peptide" evidence="1">
    <location>
        <begin position="1"/>
        <end position="23"/>
    </location>
</feature>
<keyword evidence="1" id="KW-0732">Signal</keyword>
<evidence type="ECO:0000256" key="1">
    <source>
        <dbReference type="SAM" id="SignalP"/>
    </source>
</evidence>
<evidence type="ECO:0000313" key="3">
    <source>
        <dbReference type="Proteomes" id="UP000248333"/>
    </source>
</evidence>
<dbReference type="AlphaFoldDB" id="A0A318NLT0"/>
<evidence type="ECO:0000313" key="2">
    <source>
        <dbReference type="EMBL" id="PYC72550.1"/>
    </source>
</evidence>
<evidence type="ECO:0008006" key="4">
    <source>
        <dbReference type="Google" id="ProtNLM"/>
    </source>
</evidence>
<dbReference type="Proteomes" id="UP000248333">
    <property type="component" value="Unassembled WGS sequence"/>
</dbReference>
<feature type="chain" id="PRO_5038490492" description="Peptidase" evidence="1">
    <location>
        <begin position="24"/>
        <end position="310"/>
    </location>
</feature>
<gene>
    <name evidence="2" type="ORF">C7C45_08950</name>
</gene>